<feature type="compositionally biased region" description="Basic and acidic residues" evidence="2">
    <location>
        <begin position="481"/>
        <end position="514"/>
    </location>
</feature>
<feature type="region of interest" description="Disordered" evidence="2">
    <location>
        <begin position="748"/>
        <end position="774"/>
    </location>
</feature>
<dbReference type="AlphaFoldDB" id="A0AAV6GLH1"/>
<feature type="region of interest" description="Disordered" evidence="2">
    <location>
        <begin position="288"/>
        <end position="309"/>
    </location>
</feature>
<feature type="region of interest" description="Disordered" evidence="2">
    <location>
        <begin position="1"/>
        <end position="44"/>
    </location>
</feature>
<feature type="compositionally biased region" description="Basic and acidic residues" evidence="2">
    <location>
        <begin position="193"/>
        <end position="210"/>
    </location>
</feature>
<evidence type="ECO:0000313" key="4">
    <source>
        <dbReference type="Proteomes" id="UP000823561"/>
    </source>
</evidence>
<feature type="compositionally biased region" description="Polar residues" evidence="2">
    <location>
        <begin position="831"/>
        <end position="841"/>
    </location>
</feature>
<dbReference type="EMBL" id="JADWDJ010000010">
    <property type="protein sequence ID" value="KAG5274222.1"/>
    <property type="molecule type" value="Genomic_DNA"/>
</dbReference>
<dbReference type="Proteomes" id="UP000823561">
    <property type="component" value="Chromosome 10"/>
</dbReference>
<evidence type="ECO:0000313" key="3">
    <source>
        <dbReference type="EMBL" id="KAG5274222.1"/>
    </source>
</evidence>
<name>A0AAV6GLH1_9TELE</name>
<evidence type="ECO:0000256" key="1">
    <source>
        <dbReference type="ARBA" id="ARBA00022884"/>
    </source>
</evidence>
<feature type="region of interest" description="Disordered" evidence="2">
    <location>
        <begin position="800"/>
        <end position="844"/>
    </location>
</feature>
<dbReference type="PANTHER" id="PTHR48029:SF1">
    <property type="entry name" value="NUCLEOLAR PROTEIN 8"/>
    <property type="match status" value="1"/>
</dbReference>
<feature type="region of interest" description="Disordered" evidence="2">
    <location>
        <begin position="871"/>
        <end position="914"/>
    </location>
</feature>
<dbReference type="GO" id="GO:0003723">
    <property type="term" value="F:RNA binding"/>
    <property type="evidence" value="ECO:0007669"/>
    <property type="project" value="UniProtKB-KW"/>
</dbReference>
<feature type="compositionally biased region" description="Acidic residues" evidence="2">
    <location>
        <begin position="577"/>
        <end position="587"/>
    </location>
</feature>
<feature type="region of interest" description="Disordered" evidence="2">
    <location>
        <begin position="129"/>
        <end position="151"/>
    </location>
</feature>
<feature type="compositionally biased region" description="Basic residues" evidence="2">
    <location>
        <begin position="298"/>
        <end position="308"/>
    </location>
</feature>
<feature type="compositionally biased region" description="Basic and acidic residues" evidence="2">
    <location>
        <begin position="667"/>
        <end position="680"/>
    </location>
</feature>
<feature type="region of interest" description="Disordered" evidence="2">
    <location>
        <begin position="481"/>
        <end position="519"/>
    </location>
</feature>
<reference evidence="3" key="1">
    <citation type="submission" date="2020-10" db="EMBL/GenBank/DDBJ databases">
        <title>Chromosome-scale genome assembly of the Allis shad, Alosa alosa.</title>
        <authorList>
            <person name="Margot Z."/>
            <person name="Christophe K."/>
            <person name="Cabau C."/>
            <person name="Louis A."/>
            <person name="Berthelot C."/>
            <person name="Parey E."/>
            <person name="Roest Crollius H."/>
            <person name="Montfort J."/>
            <person name="Robinson-Rechavi M."/>
            <person name="Bucao C."/>
            <person name="Bouchez O."/>
            <person name="Gislard M."/>
            <person name="Lluch J."/>
            <person name="Milhes M."/>
            <person name="Lampietro C."/>
            <person name="Lopez Roques C."/>
            <person name="Donnadieu C."/>
            <person name="Braasch I."/>
            <person name="Desvignes T."/>
            <person name="Postlethwait J."/>
            <person name="Bobe J."/>
            <person name="Guiguen Y."/>
        </authorList>
    </citation>
    <scope>NUCLEOTIDE SEQUENCE</scope>
    <source>
        <strain evidence="3">M-15738</strain>
        <tissue evidence="3">Blood</tissue>
    </source>
</reference>
<feature type="region of interest" description="Disordered" evidence="2">
    <location>
        <begin position="160"/>
        <end position="179"/>
    </location>
</feature>
<keyword evidence="4" id="KW-1185">Reference proteome</keyword>
<protein>
    <recommendedName>
        <fullName evidence="5">Nucleolar protein 8</fullName>
    </recommendedName>
</protein>
<dbReference type="PANTHER" id="PTHR48029">
    <property type="entry name" value="NUCLEOLAR PROTEIN 8"/>
    <property type="match status" value="1"/>
</dbReference>
<dbReference type="GO" id="GO:1902570">
    <property type="term" value="P:protein localization to nucleolus"/>
    <property type="evidence" value="ECO:0007669"/>
    <property type="project" value="TreeGrafter"/>
</dbReference>
<feature type="compositionally biased region" description="Basic and acidic residues" evidence="2">
    <location>
        <begin position="540"/>
        <end position="550"/>
    </location>
</feature>
<feature type="compositionally biased region" description="Basic and acidic residues" evidence="2">
    <location>
        <begin position="600"/>
        <end position="609"/>
    </location>
</feature>
<gene>
    <name evidence="3" type="ORF">AALO_G00133660</name>
</gene>
<feature type="compositionally biased region" description="Basic and acidic residues" evidence="2">
    <location>
        <begin position="804"/>
        <end position="827"/>
    </location>
</feature>
<accession>A0AAV6GLH1</accession>
<organism evidence="3 4">
    <name type="scientific">Alosa alosa</name>
    <name type="common">allis shad</name>
    <dbReference type="NCBI Taxonomy" id="278164"/>
    <lineage>
        <taxon>Eukaryota</taxon>
        <taxon>Metazoa</taxon>
        <taxon>Chordata</taxon>
        <taxon>Craniata</taxon>
        <taxon>Vertebrata</taxon>
        <taxon>Euteleostomi</taxon>
        <taxon>Actinopterygii</taxon>
        <taxon>Neopterygii</taxon>
        <taxon>Teleostei</taxon>
        <taxon>Clupei</taxon>
        <taxon>Clupeiformes</taxon>
        <taxon>Clupeoidei</taxon>
        <taxon>Clupeidae</taxon>
        <taxon>Alosa</taxon>
    </lineage>
</organism>
<sequence length="988" mass="111552">MTDVTEMTPVSQLTWEISGGDDEISKKRRGEFPPQKTKPKKIKQDLSCPLDIHQKQCEGQRNHTISRLDMKNIVGGNRISGKLKMMHLESTLDSGDEEMVITKEVPQMVKETEDGLEVVGDDFIVKSSILQPGESKNPTSSGHLDSDQDYDSADTDEILTRSKDSGAPDSELNAYSNPGLLCEMQSNKYENTSVEKKRIIDHENGEKSDSDMESDNSMESDYEAMMTNCCRFEISLGDLELLAKQSSETSDDADVNFHEASSKPVSVKSLKKRCINPEDILASIVGTCSSEDESEGKKPKRKKSKKKSISSLPEFIGTKSLFGVSDASEPEPIPCTKTEDSAQYCLEEHKSNTVSKSEQCTSECQAKVLLVEPLCSVTNSECNNPSISDSSVLTHALFTEVSDSSEEEEGEEEVGTIHSTLHCSLSAENMKDERNIVVDFSKHDKNSISEYVLTSCETRDEDKSDVPETLENTYSTRLHETTEKLSNSEDVDQVKHATKPEVISFKEQDEESRAPRKTPIRVHVCDSEKQRQDNERRLAALEQRQKESAQQKKVIQGSLAEVDTPNANKGKHIVFDSDNDSEADVLEDSFPPATRGNNLLREDSKDTGRKNQNKQEVNLKPKTSGASRLFDSSEEEDNALDEERFQIKPQFEGKAGQKLMELQSRFGADERFQMDSRFMDSEEEEEEDQLKNSDNTTHVIEEKLVEEKKKNMEILQSVLNISKQPSFAESTKSKIFRDISALHYDPTREDHAAFEKKKEPKTESKATRRKKLAEAEKLPEVSKDIFYDVAVDLKEVFGSTSKTVEGEKDMSWDKKEEEVEAEKKEEESPTAEGNTDMQSGIFSLAAPDKVESSGFKFSFFGEDADIETDANAESGEYKIEPLRGPKVAWQGDPRFQDSSSEDEDTEENEGKNKIASVIAVEDPKPSKKMLFFFYQDDDRLKEGPRTFCRPAKLEDQREEWEERRTSLIEEYRKKHKAARKKLRESHHN</sequence>
<evidence type="ECO:0008006" key="5">
    <source>
        <dbReference type="Google" id="ProtNLM"/>
    </source>
</evidence>
<feature type="region of interest" description="Disordered" evidence="2">
    <location>
        <begin position="540"/>
        <end position="698"/>
    </location>
</feature>
<dbReference type="GO" id="GO:0005730">
    <property type="term" value="C:nucleolus"/>
    <property type="evidence" value="ECO:0007669"/>
    <property type="project" value="TreeGrafter"/>
</dbReference>
<comment type="caution">
    <text evidence="3">The sequence shown here is derived from an EMBL/GenBank/DDBJ whole genome shotgun (WGS) entry which is preliminary data.</text>
</comment>
<feature type="compositionally biased region" description="Polar residues" evidence="2">
    <location>
        <begin position="129"/>
        <end position="143"/>
    </location>
</feature>
<proteinExistence type="predicted"/>
<keyword evidence="1" id="KW-0694">RNA-binding</keyword>
<feature type="region of interest" description="Disordered" evidence="2">
    <location>
        <begin position="193"/>
        <end position="219"/>
    </location>
</feature>
<evidence type="ECO:0000256" key="2">
    <source>
        <dbReference type="SAM" id="MobiDB-lite"/>
    </source>
</evidence>